<feature type="region of interest" description="Disordered" evidence="1">
    <location>
        <begin position="1"/>
        <end position="83"/>
    </location>
</feature>
<evidence type="ECO:0000313" key="2">
    <source>
        <dbReference type="EMBL" id="KAF2226572.1"/>
    </source>
</evidence>
<feature type="compositionally biased region" description="Polar residues" evidence="1">
    <location>
        <begin position="63"/>
        <end position="76"/>
    </location>
</feature>
<reference evidence="3" key="1">
    <citation type="journal article" date="2020" name="Stud. Mycol.">
        <title>101 Dothideomycetes genomes: A test case for predicting lifestyles and emergence of pathogens.</title>
        <authorList>
            <person name="Haridas S."/>
            <person name="Albert R."/>
            <person name="Binder M."/>
            <person name="Bloem J."/>
            <person name="LaButti K."/>
            <person name="Salamov A."/>
            <person name="Andreopoulos B."/>
            <person name="Baker S."/>
            <person name="Barry K."/>
            <person name="Bills G."/>
            <person name="Bluhm B."/>
            <person name="Cannon C."/>
            <person name="Castanera R."/>
            <person name="Culley D."/>
            <person name="Daum C."/>
            <person name="Ezra D."/>
            <person name="Gonzalez J."/>
            <person name="Henrissat B."/>
            <person name="Kuo A."/>
            <person name="Liang C."/>
            <person name="Lipzen A."/>
            <person name="Lutzoni F."/>
            <person name="Magnuson J."/>
            <person name="Mondo S."/>
            <person name="Nolan M."/>
            <person name="Ohm R."/>
            <person name="Pangilinan J."/>
            <person name="Park H.-J."/>
            <person name="Ramirez L."/>
            <person name="Alfaro M."/>
            <person name="Sun H."/>
            <person name="Tritt A."/>
            <person name="Yoshinaga Y."/>
            <person name="Zwiers L.-H."/>
            <person name="Turgeon B."/>
            <person name="Goodwin S."/>
            <person name="Spatafora J."/>
            <person name="Crous P."/>
            <person name="Grigoriev I."/>
        </authorList>
    </citation>
    <scope>NUCLEOTIDE SEQUENCE [LARGE SCALE GENOMIC DNA]</scope>
    <source>
        <strain evidence="3">CECT 20119</strain>
    </source>
</reference>
<organism evidence="2 3">
    <name type="scientific">Elsinoe ampelina</name>
    <dbReference type="NCBI Taxonomy" id="302913"/>
    <lineage>
        <taxon>Eukaryota</taxon>
        <taxon>Fungi</taxon>
        <taxon>Dikarya</taxon>
        <taxon>Ascomycota</taxon>
        <taxon>Pezizomycotina</taxon>
        <taxon>Dothideomycetes</taxon>
        <taxon>Dothideomycetidae</taxon>
        <taxon>Myriangiales</taxon>
        <taxon>Elsinoaceae</taxon>
        <taxon>Elsinoe</taxon>
    </lineage>
</organism>
<dbReference type="AlphaFoldDB" id="A0A6A6GLE4"/>
<dbReference type="EMBL" id="ML992502">
    <property type="protein sequence ID" value="KAF2226572.1"/>
    <property type="molecule type" value="Genomic_DNA"/>
</dbReference>
<proteinExistence type="predicted"/>
<accession>A0A6A6GLE4</accession>
<evidence type="ECO:0000256" key="1">
    <source>
        <dbReference type="SAM" id="MobiDB-lite"/>
    </source>
</evidence>
<protein>
    <submittedName>
        <fullName evidence="2">Uncharacterized protein</fullName>
    </submittedName>
</protein>
<feature type="region of interest" description="Disordered" evidence="1">
    <location>
        <begin position="168"/>
        <end position="216"/>
    </location>
</feature>
<feature type="compositionally biased region" description="Polar residues" evidence="1">
    <location>
        <begin position="410"/>
        <end position="434"/>
    </location>
</feature>
<feature type="region of interest" description="Disordered" evidence="1">
    <location>
        <begin position="410"/>
        <end position="449"/>
    </location>
</feature>
<keyword evidence="3" id="KW-1185">Reference proteome</keyword>
<dbReference type="SUPFAM" id="SSF53335">
    <property type="entry name" value="S-adenosyl-L-methionine-dependent methyltransferases"/>
    <property type="match status" value="1"/>
</dbReference>
<feature type="compositionally biased region" description="Polar residues" evidence="1">
    <location>
        <begin position="172"/>
        <end position="197"/>
    </location>
</feature>
<name>A0A6A6GLE4_9PEZI</name>
<feature type="compositionally biased region" description="Polar residues" evidence="1">
    <location>
        <begin position="1"/>
        <end position="10"/>
    </location>
</feature>
<dbReference type="Gene3D" id="3.40.50.150">
    <property type="entry name" value="Vaccinia Virus protein VP39"/>
    <property type="match status" value="1"/>
</dbReference>
<feature type="compositionally biased region" description="Basic and acidic residues" evidence="1">
    <location>
        <begin position="13"/>
        <end position="23"/>
    </location>
</feature>
<dbReference type="OrthoDB" id="10256176at2759"/>
<sequence length="902" mass="98687">MAYQRPTYSRSDPLARDDHRDTIIDMEPQTGFYERPMARLKQISTHDQGREGGGTCSPPLDKTPSSDATSQRSSLWSKPHSIDSDDELYTLTDDESVEVPLICSDSVKKRAAKPIKARYPSLVIPSPSHWPMPPSACKQSACSIGISPASKLAPSPARLATFNARQHLRIPSRTSTPSLDGSLTSEELAASSDSCPSTPDRGSGSPRPGDWEPPAQLGPEAIALLKSLAPDTGGGSDTEDVDVPDDALHEMRQIVRDPPVRRQLIPGSDLTVQNLVPGSEPVSALTVPSPGGFFASLHNSARQTWCVSTPPAPSTGTAEQFYGVPWRNNSRSNSPQRNLGLRLDIERAVTPPIVQRKDSMFSPIDGAGIEAIEITESAFQAAALHGSESQSERTRNWLFAQWTVLSTLATESPKTPENQIKSCFSPDTPSSSGTAGRVNPLEDSPSKKSVRFLESVPESEEASFTHRSAEVEPLFYQGFKYINRRFRGMDAFLHSQARAEAAHVSSSSLPQSHISHLSGSYTLTSPTRPHPSRPISALVPIPDEEDHSKLITLAERERQALTQLLPSIHTLHASTHIFGSTLIASPVITHLRTSPNRRILDYGGTPTCDWGWAVALQFRHVEVVTVPLPSPAVPSTNPVLSGPPNHVVAIPDSPIRLPFPDASFDLISARTLHVLLRTRRCPDPTSSSPGKDEFDAVLAEFMRVLKPGGYVEFNLLDAEMLHPGPLARALGVEFAFTLRQRGYDPQASRYFLPRLRKAGFDEVKRAWLVLPAADVVPTWVDRGKMASGGGHGRKDSAVGVGPEVERRETMRFFEVEKGERRRGRDEGRREMYERPVVGSTGDVKAMTGLVGARAWEMWVLKVQRETGGSEEKMLERVNRALEEAGRGKAGWRCLMGWARKAG</sequence>
<dbReference type="Proteomes" id="UP000799538">
    <property type="component" value="Unassembled WGS sequence"/>
</dbReference>
<dbReference type="InterPro" id="IPR029063">
    <property type="entry name" value="SAM-dependent_MTases_sf"/>
</dbReference>
<evidence type="ECO:0000313" key="3">
    <source>
        <dbReference type="Proteomes" id="UP000799538"/>
    </source>
</evidence>
<gene>
    <name evidence="2" type="ORF">BDZ85DRAFT_305692</name>
</gene>